<accession>A0AB39CE27</accession>
<feature type="transmembrane region" description="Helical" evidence="1">
    <location>
        <begin position="6"/>
        <end position="25"/>
    </location>
</feature>
<sequence>MTNATWWILGLFFAGVLALIVVAVYRGRAKPEPTPTKRKNPKSRMERKLSREVYAKAIRHGATEAEARKCVALYLKRRAAKL</sequence>
<evidence type="ECO:0000256" key="1">
    <source>
        <dbReference type="SAM" id="Phobius"/>
    </source>
</evidence>
<reference evidence="2" key="1">
    <citation type="submission" date="2024-07" db="EMBL/GenBank/DDBJ databases">
        <authorList>
            <person name="Bringhurst R.M."/>
            <person name="Homer T.E."/>
        </authorList>
    </citation>
    <scope>NUCLEOTIDE SEQUENCE</scope>
</reference>
<keyword evidence="1" id="KW-1133">Transmembrane helix</keyword>
<evidence type="ECO:0000313" key="2">
    <source>
        <dbReference type="EMBL" id="XDJ15172.1"/>
    </source>
</evidence>
<organism evidence="2">
    <name type="scientific">Pseudomonas phage HRDY3</name>
    <dbReference type="NCBI Taxonomy" id="3236930"/>
    <lineage>
        <taxon>Viruses</taxon>
    </lineage>
</organism>
<keyword evidence="1" id="KW-0472">Membrane</keyword>
<protein>
    <submittedName>
        <fullName evidence="2">Uncharacterized protein</fullName>
    </submittedName>
</protein>
<name>A0AB39CE27_9VIRU</name>
<keyword evidence="1" id="KW-0812">Transmembrane</keyword>
<proteinExistence type="predicted"/>
<dbReference type="EMBL" id="PQ015379">
    <property type="protein sequence ID" value="XDJ15172.1"/>
    <property type="molecule type" value="Genomic_DNA"/>
</dbReference>